<dbReference type="GO" id="GO:0032993">
    <property type="term" value="C:protein-DNA complex"/>
    <property type="evidence" value="ECO:0007669"/>
    <property type="project" value="TreeGrafter"/>
</dbReference>
<feature type="domain" description="OmpR/PhoB-type" evidence="10">
    <location>
        <begin position="4"/>
        <end position="99"/>
    </location>
</feature>
<keyword evidence="12" id="KW-1185">Reference proteome</keyword>
<evidence type="ECO:0000313" key="12">
    <source>
        <dbReference type="Proteomes" id="UP000198339"/>
    </source>
</evidence>
<protein>
    <submittedName>
        <fullName evidence="11">Response regulator receiver domain-containing protein</fullName>
    </submittedName>
</protein>
<reference evidence="11 12" key="1">
    <citation type="submission" date="2017-06" db="EMBL/GenBank/DDBJ databases">
        <authorList>
            <person name="Kim H.J."/>
            <person name="Triplett B.A."/>
        </authorList>
    </citation>
    <scope>NUCLEOTIDE SEQUENCE [LARGE SCALE GENOMIC DNA]</scope>
    <source>
        <strain evidence="11 12">DS15</strain>
    </source>
</reference>
<dbReference type="InterPro" id="IPR039420">
    <property type="entry name" value="WalR-like"/>
</dbReference>
<dbReference type="PANTHER" id="PTHR48111:SF4">
    <property type="entry name" value="DNA-BINDING DUAL TRANSCRIPTIONAL REGULATOR OMPR"/>
    <property type="match status" value="1"/>
</dbReference>
<keyword evidence="8" id="KW-0472">Membrane</keyword>
<dbReference type="SMART" id="SM00862">
    <property type="entry name" value="Trans_reg_C"/>
    <property type="match status" value="1"/>
</dbReference>
<dbReference type="GO" id="GO:0000156">
    <property type="term" value="F:phosphorelay response regulator activity"/>
    <property type="evidence" value="ECO:0007669"/>
    <property type="project" value="TreeGrafter"/>
</dbReference>
<dbReference type="InterPro" id="IPR016032">
    <property type="entry name" value="Sig_transdc_resp-reg_C-effctor"/>
</dbReference>
<keyword evidence="5" id="KW-0804">Transcription</keyword>
<dbReference type="InterPro" id="IPR001789">
    <property type="entry name" value="Sig_transdc_resp-reg_receiver"/>
</dbReference>
<evidence type="ECO:0000256" key="4">
    <source>
        <dbReference type="ARBA" id="ARBA00023125"/>
    </source>
</evidence>
<dbReference type="GO" id="GO:0000976">
    <property type="term" value="F:transcription cis-regulatory region binding"/>
    <property type="evidence" value="ECO:0007669"/>
    <property type="project" value="TreeGrafter"/>
</dbReference>
<dbReference type="Pfam" id="PF00072">
    <property type="entry name" value="Response_reg"/>
    <property type="match status" value="1"/>
</dbReference>
<dbReference type="InterPro" id="IPR011006">
    <property type="entry name" value="CheY-like_superfamily"/>
</dbReference>
<name>A0A239G605_9SPHN</name>
<evidence type="ECO:0000256" key="1">
    <source>
        <dbReference type="ARBA" id="ARBA00022553"/>
    </source>
</evidence>
<dbReference type="GO" id="GO:0005829">
    <property type="term" value="C:cytosol"/>
    <property type="evidence" value="ECO:0007669"/>
    <property type="project" value="TreeGrafter"/>
</dbReference>
<feature type="transmembrane region" description="Helical" evidence="8">
    <location>
        <begin position="121"/>
        <end position="142"/>
    </location>
</feature>
<dbReference type="Gene3D" id="1.10.10.10">
    <property type="entry name" value="Winged helix-like DNA-binding domain superfamily/Winged helix DNA-binding domain"/>
    <property type="match status" value="1"/>
</dbReference>
<evidence type="ECO:0000256" key="5">
    <source>
        <dbReference type="ARBA" id="ARBA00023163"/>
    </source>
</evidence>
<evidence type="ECO:0000256" key="8">
    <source>
        <dbReference type="SAM" id="Phobius"/>
    </source>
</evidence>
<dbReference type="AlphaFoldDB" id="A0A239G605"/>
<dbReference type="RefSeq" id="WP_089215125.1">
    <property type="nucleotide sequence ID" value="NZ_CP076394.1"/>
</dbReference>
<dbReference type="CDD" id="cd00383">
    <property type="entry name" value="trans_reg_C"/>
    <property type="match status" value="1"/>
</dbReference>
<dbReference type="Proteomes" id="UP000198339">
    <property type="component" value="Unassembled WGS sequence"/>
</dbReference>
<evidence type="ECO:0000256" key="2">
    <source>
        <dbReference type="ARBA" id="ARBA00023012"/>
    </source>
</evidence>
<evidence type="ECO:0000256" key="6">
    <source>
        <dbReference type="PROSITE-ProRule" id="PRU00169"/>
    </source>
</evidence>
<feature type="modified residue" description="4-aspartylphosphate" evidence="6">
    <location>
        <position position="216"/>
    </location>
</feature>
<keyword evidence="3" id="KW-0805">Transcription regulation</keyword>
<evidence type="ECO:0000259" key="9">
    <source>
        <dbReference type="PROSITE" id="PS50110"/>
    </source>
</evidence>
<dbReference type="Gene3D" id="3.40.50.2300">
    <property type="match status" value="1"/>
</dbReference>
<dbReference type="GO" id="GO:0006355">
    <property type="term" value="P:regulation of DNA-templated transcription"/>
    <property type="evidence" value="ECO:0007669"/>
    <property type="project" value="InterPro"/>
</dbReference>
<feature type="domain" description="Response regulatory" evidence="9">
    <location>
        <begin position="167"/>
        <end position="283"/>
    </location>
</feature>
<keyword evidence="4 7" id="KW-0238">DNA-binding</keyword>
<evidence type="ECO:0000259" key="10">
    <source>
        <dbReference type="PROSITE" id="PS51755"/>
    </source>
</evidence>
<keyword evidence="1 6" id="KW-0597">Phosphoprotein</keyword>
<evidence type="ECO:0000256" key="7">
    <source>
        <dbReference type="PROSITE-ProRule" id="PRU01091"/>
    </source>
</evidence>
<feature type="DNA-binding region" description="OmpR/PhoB-type" evidence="7">
    <location>
        <begin position="4"/>
        <end position="99"/>
    </location>
</feature>
<dbReference type="PROSITE" id="PS51755">
    <property type="entry name" value="OMPR_PHOB"/>
    <property type="match status" value="1"/>
</dbReference>
<dbReference type="EMBL" id="FZPA01000003">
    <property type="protein sequence ID" value="SNS64208.1"/>
    <property type="molecule type" value="Genomic_DNA"/>
</dbReference>
<evidence type="ECO:0000256" key="3">
    <source>
        <dbReference type="ARBA" id="ARBA00023015"/>
    </source>
</evidence>
<proteinExistence type="predicted"/>
<sequence length="287" mass="30525">MPDRGQWRFGAFEYDETAGAVRVGGEPVELDRSALAILLALMSNVGKAVDKDRLLEAGWPGRIVHENSLAKAIARLRRTLGEDGKRIEAVYGVGYRLNAGAAAVAVPAAPSAEPVAARGRWLPRAAGLVLLFALAAALALVWSRGDGAAADRDEGLKIGEPADVTGRVLWVDDHPENNRSERDFLLGHKVAVYDVTSSADALKLLAMYKYDAVISDMGRNGEPLAGIELVRAMRARGDVTPFYLYTILPSKAQRDLLAESGGQGVAVTPEGLYAFILPDLAPAASAP</sequence>
<keyword evidence="2" id="KW-0902">Two-component regulatory system</keyword>
<dbReference type="InterPro" id="IPR036388">
    <property type="entry name" value="WH-like_DNA-bd_sf"/>
</dbReference>
<dbReference type="SUPFAM" id="SSF46894">
    <property type="entry name" value="C-terminal effector domain of the bipartite response regulators"/>
    <property type="match status" value="1"/>
</dbReference>
<accession>A0A239G605</accession>
<gene>
    <name evidence="11" type="ORF">SAMN06295955_10325</name>
</gene>
<keyword evidence="8" id="KW-1133">Transmembrane helix</keyword>
<dbReference type="Pfam" id="PF00486">
    <property type="entry name" value="Trans_reg_C"/>
    <property type="match status" value="1"/>
</dbReference>
<organism evidence="11 12">
    <name type="scientific">Sphingopyxis indica</name>
    <dbReference type="NCBI Taxonomy" id="436663"/>
    <lineage>
        <taxon>Bacteria</taxon>
        <taxon>Pseudomonadati</taxon>
        <taxon>Pseudomonadota</taxon>
        <taxon>Alphaproteobacteria</taxon>
        <taxon>Sphingomonadales</taxon>
        <taxon>Sphingomonadaceae</taxon>
        <taxon>Sphingopyxis</taxon>
    </lineage>
</organism>
<dbReference type="InterPro" id="IPR001867">
    <property type="entry name" value="OmpR/PhoB-type_DNA-bd"/>
</dbReference>
<dbReference type="OrthoDB" id="105971at2"/>
<dbReference type="SUPFAM" id="SSF52172">
    <property type="entry name" value="CheY-like"/>
    <property type="match status" value="1"/>
</dbReference>
<keyword evidence="8" id="KW-0812">Transmembrane</keyword>
<evidence type="ECO:0000313" key="11">
    <source>
        <dbReference type="EMBL" id="SNS64208.1"/>
    </source>
</evidence>
<dbReference type="PROSITE" id="PS50110">
    <property type="entry name" value="RESPONSE_REGULATORY"/>
    <property type="match status" value="1"/>
</dbReference>
<dbReference type="PANTHER" id="PTHR48111">
    <property type="entry name" value="REGULATOR OF RPOS"/>
    <property type="match status" value="1"/>
</dbReference>